<proteinExistence type="predicted"/>
<evidence type="ECO:0000313" key="2">
    <source>
        <dbReference type="Proteomes" id="UP001596022"/>
    </source>
</evidence>
<dbReference type="EMBL" id="JBHSFW010000001">
    <property type="protein sequence ID" value="MFC4617160.1"/>
    <property type="molecule type" value="Genomic_DNA"/>
</dbReference>
<evidence type="ECO:0008006" key="3">
    <source>
        <dbReference type="Google" id="ProtNLM"/>
    </source>
</evidence>
<comment type="caution">
    <text evidence="1">The sequence shown here is derived from an EMBL/GenBank/DDBJ whole genome shotgun (WGS) entry which is preliminary data.</text>
</comment>
<accession>A0ABV9GIV6</accession>
<sequence>MKSIVSFNVPIKDFNFVRAINFYFLCRKSGHNIYLYMSGKVSRIERMTQWVTFLLTSENERLLVVIEGHDAEITMKRLIKYLYSGHSRQVV</sequence>
<gene>
    <name evidence="1" type="ORF">ACFO4N_00295</name>
</gene>
<dbReference type="Proteomes" id="UP001596022">
    <property type="component" value="Unassembled WGS sequence"/>
</dbReference>
<protein>
    <recommendedName>
        <fullName evidence="3">HPr domain-containing protein</fullName>
    </recommendedName>
</protein>
<keyword evidence="2" id="KW-1185">Reference proteome</keyword>
<organism evidence="1 2">
    <name type="scientific">Camelliibacillus cellulosilyticus</name>
    <dbReference type="NCBI Taxonomy" id="2174486"/>
    <lineage>
        <taxon>Bacteria</taxon>
        <taxon>Bacillati</taxon>
        <taxon>Bacillota</taxon>
        <taxon>Bacilli</taxon>
        <taxon>Bacillales</taxon>
        <taxon>Sporolactobacillaceae</taxon>
        <taxon>Camelliibacillus</taxon>
    </lineage>
</organism>
<reference evidence="2" key="1">
    <citation type="journal article" date="2019" name="Int. J. Syst. Evol. Microbiol.">
        <title>The Global Catalogue of Microorganisms (GCM) 10K type strain sequencing project: providing services to taxonomists for standard genome sequencing and annotation.</title>
        <authorList>
            <consortium name="The Broad Institute Genomics Platform"/>
            <consortium name="The Broad Institute Genome Sequencing Center for Infectious Disease"/>
            <person name="Wu L."/>
            <person name="Ma J."/>
        </authorList>
    </citation>
    <scope>NUCLEOTIDE SEQUENCE [LARGE SCALE GENOMIC DNA]</scope>
    <source>
        <strain evidence="2">CGMCC 1.16306</strain>
    </source>
</reference>
<dbReference type="RefSeq" id="WP_376844221.1">
    <property type="nucleotide sequence ID" value="NZ_JBHSFW010000001.1"/>
</dbReference>
<name>A0ABV9GIV6_9BACL</name>
<evidence type="ECO:0000313" key="1">
    <source>
        <dbReference type="EMBL" id="MFC4617160.1"/>
    </source>
</evidence>